<dbReference type="InterPro" id="IPR050330">
    <property type="entry name" value="Bact_OuterMem_StrucFunc"/>
</dbReference>
<gene>
    <name evidence="6" type="ORF">PYU98_13080</name>
</gene>
<evidence type="ECO:0000256" key="3">
    <source>
        <dbReference type="SAM" id="MobiDB-lite"/>
    </source>
</evidence>
<name>A0AAX3NNL2_9GAMM</name>
<dbReference type="GO" id="GO:0016020">
    <property type="term" value="C:membrane"/>
    <property type="evidence" value="ECO:0007669"/>
    <property type="project" value="UniProtKB-UniRule"/>
</dbReference>
<dbReference type="InterPro" id="IPR036737">
    <property type="entry name" value="OmpA-like_sf"/>
</dbReference>
<feature type="region of interest" description="Disordered" evidence="3">
    <location>
        <begin position="241"/>
        <end position="262"/>
    </location>
</feature>
<keyword evidence="1 4" id="KW-0472">Membrane</keyword>
<dbReference type="Pfam" id="PF00691">
    <property type="entry name" value="OmpA"/>
    <property type="match status" value="1"/>
</dbReference>
<proteinExistence type="predicted"/>
<evidence type="ECO:0000313" key="7">
    <source>
        <dbReference type="Proteomes" id="UP001213721"/>
    </source>
</evidence>
<keyword evidence="4" id="KW-1133">Transmembrane helix</keyword>
<feature type="transmembrane region" description="Helical" evidence="4">
    <location>
        <begin position="24"/>
        <end position="44"/>
    </location>
</feature>
<dbReference type="AlphaFoldDB" id="A0AAX3NNL2"/>
<dbReference type="CDD" id="cd07185">
    <property type="entry name" value="OmpA_C-like"/>
    <property type="match status" value="1"/>
</dbReference>
<dbReference type="SUPFAM" id="SSF103088">
    <property type="entry name" value="OmpA-like"/>
    <property type="match status" value="1"/>
</dbReference>
<evidence type="ECO:0000256" key="4">
    <source>
        <dbReference type="SAM" id="Phobius"/>
    </source>
</evidence>
<dbReference type="PANTHER" id="PTHR30329:SF20">
    <property type="entry name" value="EXPORTED PROTEIN"/>
    <property type="match status" value="1"/>
</dbReference>
<evidence type="ECO:0000313" key="6">
    <source>
        <dbReference type="EMBL" id="WED74897.1"/>
    </source>
</evidence>
<reference evidence="6" key="1">
    <citation type="submission" date="2023-02" db="EMBL/GenBank/DDBJ databases">
        <title>The sequence of Aeromonas allosaccharophila K520.</title>
        <authorList>
            <person name="Luo X."/>
        </authorList>
    </citation>
    <scope>NUCLEOTIDE SEQUENCE</scope>
    <source>
        <strain evidence="6">K520</strain>
    </source>
</reference>
<dbReference type="InterPro" id="IPR006665">
    <property type="entry name" value="OmpA-like"/>
</dbReference>
<evidence type="ECO:0000259" key="5">
    <source>
        <dbReference type="PROSITE" id="PS51123"/>
    </source>
</evidence>
<feature type="compositionally biased region" description="Polar residues" evidence="3">
    <location>
        <begin position="251"/>
        <end position="262"/>
    </location>
</feature>
<evidence type="ECO:0000256" key="1">
    <source>
        <dbReference type="PROSITE-ProRule" id="PRU00473"/>
    </source>
</evidence>
<dbReference type="PANTHER" id="PTHR30329">
    <property type="entry name" value="STATOR ELEMENT OF FLAGELLAR MOTOR COMPLEX"/>
    <property type="match status" value="1"/>
</dbReference>
<dbReference type="EMBL" id="CP118988">
    <property type="protein sequence ID" value="WED74897.1"/>
    <property type="molecule type" value="Genomic_DNA"/>
</dbReference>
<accession>A0AAX3NNL2</accession>
<keyword evidence="2" id="KW-0175">Coiled coil</keyword>
<dbReference type="PROSITE" id="PS51123">
    <property type="entry name" value="OMPA_2"/>
    <property type="match status" value="1"/>
</dbReference>
<dbReference type="RefSeq" id="WP_171273735.1">
    <property type="nucleotide sequence ID" value="NZ_CP118988.1"/>
</dbReference>
<feature type="compositionally biased region" description="Basic and acidic residues" evidence="3">
    <location>
        <begin position="241"/>
        <end position="250"/>
    </location>
</feature>
<feature type="coiled-coil region" evidence="2">
    <location>
        <begin position="40"/>
        <end position="67"/>
    </location>
</feature>
<dbReference type="Gene3D" id="3.30.1330.60">
    <property type="entry name" value="OmpA-like domain"/>
    <property type="match status" value="1"/>
</dbReference>
<dbReference type="Proteomes" id="UP001213721">
    <property type="component" value="Chromosome"/>
</dbReference>
<feature type="domain" description="OmpA-like" evidence="5">
    <location>
        <begin position="94"/>
        <end position="236"/>
    </location>
</feature>
<sequence>MQFRKAQTTNVDEENPYWMSFSDIMSALLVIFIMASVILILQLMEIQKELEHKQAKFEEEIVALKQAEQVRRTILDEAVETLRKRGIKVEVSQNHTVLSIPNELLGFETGAFDISPTYQSRAREIGEVLNMVISRDNRVEFLDTIFIEGHTDNRPLQGFMGKGNWGLSTFRAISLWQFWEKSLIGDEQLSRLKNRDGHPLFSVSGYGETRPAVSNQVTETDFKRNRRIDIRFTIRRPDSAQYEQVKEHRSTQSLSTHTRYGR</sequence>
<protein>
    <submittedName>
        <fullName evidence="6">OmpA family protein</fullName>
    </submittedName>
</protein>
<evidence type="ECO:0000256" key="2">
    <source>
        <dbReference type="SAM" id="Coils"/>
    </source>
</evidence>
<organism evidence="6 7">
    <name type="scientific">Aeromonas allosaccharophila</name>
    <dbReference type="NCBI Taxonomy" id="656"/>
    <lineage>
        <taxon>Bacteria</taxon>
        <taxon>Pseudomonadati</taxon>
        <taxon>Pseudomonadota</taxon>
        <taxon>Gammaproteobacteria</taxon>
        <taxon>Aeromonadales</taxon>
        <taxon>Aeromonadaceae</taxon>
        <taxon>Aeromonas</taxon>
    </lineage>
</organism>
<keyword evidence="4" id="KW-0812">Transmembrane</keyword>